<evidence type="ECO:0000256" key="2">
    <source>
        <dbReference type="SAM" id="MobiDB-lite"/>
    </source>
</evidence>
<dbReference type="Proteomes" id="UP000077262">
    <property type="component" value="Unassembled WGS sequence"/>
</dbReference>
<name>A0A177JV95_SPHYA</name>
<proteinExistence type="inferred from homology"/>
<sequence>MGEMTDKIKGHTNEAIGKAKRAAGEALDRPDIKAEGDAQEAKGDLQKAKGAAKGAVKDVVNKT</sequence>
<dbReference type="InterPro" id="IPR036629">
    <property type="entry name" value="YjbJ_sf"/>
</dbReference>
<evidence type="ECO:0000259" key="3">
    <source>
        <dbReference type="Pfam" id="PF05532"/>
    </source>
</evidence>
<feature type="compositionally biased region" description="Basic and acidic residues" evidence="2">
    <location>
        <begin position="1"/>
        <end position="12"/>
    </location>
</feature>
<dbReference type="InterPro" id="IPR008462">
    <property type="entry name" value="CsbD"/>
</dbReference>
<protein>
    <recommendedName>
        <fullName evidence="3">CsbD-like domain-containing protein</fullName>
    </recommendedName>
</protein>
<dbReference type="SUPFAM" id="SSF69047">
    <property type="entry name" value="Hypothetical protein YjbJ"/>
    <property type="match status" value="1"/>
</dbReference>
<accession>A0A177JV95</accession>
<dbReference type="OrthoDB" id="7226109at2"/>
<organism evidence="4 5">
    <name type="scientific">Sphingobium yanoikuyae</name>
    <name type="common">Sphingomonas yanoikuyae</name>
    <dbReference type="NCBI Taxonomy" id="13690"/>
    <lineage>
        <taxon>Bacteria</taxon>
        <taxon>Pseudomonadati</taxon>
        <taxon>Pseudomonadota</taxon>
        <taxon>Alphaproteobacteria</taxon>
        <taxon>Sphingomonadales</taxon>
        <taxon>Sphingomonadaceae</taxon>
        <taxon>Sphingobium</taxon>
    </lineage>
</organism>
<gene>
    <name evidence="4" type="ORF">AX777_20775</name>
</gene>
<dbReference type="Pfam" id="PF05532">
    <property type="entry name" value="CsbD"/>
    <property type="match status" value="1"/>
</dbReference>
<feature type="compositionally biased region" description="Basic and acidic residues" evidence="2">
    <location>
        <begin position="22"/>
        <end position="47"/>
    </location>
</feature>
<evidence type="ECO:0000313" key="5">
    <source>
        <dbReference type="Proteomes" id="UP000077262"/>
    </source>
</evidence>
<feature type="region of interest" description="Disordered" evidence="2">
    <location>
        <begin position="1"/>
        <end position="63"/>
    </location>
</feature>
<dbReference type="Gene3D" id="1.10.1470.10">
    <property type="entry name" value="YjbJ"/>
    <property type="match status" value="1"/>
</dbReference>
<comment type="caution">
    <text evidence="4">The sequence shown here is derived from an EMBL/GenBank/DDBJ whole genome shotgun (WGS) entry which is preliminary data.</text>
</comment>
<feature type="domain" description="CsbD-like" evidence="3">
    <location>
        <begin position="6"/>
        <end position="58"/>
    </location>
</feature>
<dbReference type="AlphaFoldDB" id="A0A177JV95"/>
<dbReference type="EMBL" id="LSTR01000028">
    <property type="protein sequence ID" value="OAH44706.1"/>
    <property type="molecule type" value="Genomic_DNA"/>
</dbReference>
<evidence type="ECO:0000313" key="4">
    <source>
        <dbReference type="EMBL" id="OAH44706.1"/>
    </source>
</evidence>
<evidence type="ECO:0000256" key="1">
    <source>
        <dbReference type="ARBA" id="ARBA00009129"/>
    </source>
</evidence>
<reference evidence="4 5" key="1">
    <citation type="submission" date="2016-02" db="EMBL/GenBank/DDBJ databases">
        <authorList>
            <person name="Wen L."/>
            <person name="He K."/>
            <person name="Yang H."/>
        </authorList>
    </citation>
    <scope>NUCLEOTIDE SEQUENCE [LARGE SCALE GENOMIC DNA]</scope>
    <source>
        <strain evidence="4 5">CD09_2</strain>
    </source>
</reference>
<comment type="similarity">
    <text evidence="1">Belongs to the UPF0337 (CsbD) family.</text>
</comment>